<dbReference type="Pfam" id="PF02687">
    <property type="entry name" value="FtsX"/>
    <property type="match status" value="1"/>
</dbReference>
<comment type="similarity">
    <text evidence="6">Belongs to the ABC-4 integral membrane protein family.</text>
</comment>
<dbReference type="InterPro" id="IPR050250">
    <property type="entry name" value="Macrolide_Exporter_MacB"/>
</dbReference>
<protein>
    <submittedName>
        <fullName evidence="9">Lipoprotein release ABC transporter permease</fullName>
    </submittedName>
</protein>
<gene>
    <name evidence="9" type="ORF">LK09_18950</name>
</gene>
<dbReference type="EMBL" id="JTDK01000022">
    <property type="protein sequence ID" value="KHK95518.1"/>
    <property type="molecule type" value="Genomic_DNA"/>
</dbReference>
<dbReference type="Proteomes" id="UP000031030">
    <property type="component" value="Unassembled WGS sequence"/>
</dbReference>
<organism evidence="9 10">
    <name type="scientific">Microbacterium mangrovi</name>
    <dbReference type="NCBI Taxonomy" id="1348253"/>
    <lineage>
        <taxon>Bacteria</taxon>
        <taxon>Bacillati</taxon>
        <taxon>Actinomycetota</taxon>
        <taxon>Actinomycetes</taxon>
        <taxon>Micrococcales</taxon>
        <taxon>Microbacteriaceae</taxon>
        <taxon>Microbacterium</taxon>
    </lineage>
</organism>
<evidence type="ECO:0000313" key="10">
    <source>
        <dbReference type="Proteomes" id="UP000031030"/>
    </source>
</evidence>
<feature type="transmembrane region" description="Helical" evidence="7">
    <location>
        <begin position="323"/>
        <end position="348"/>
    </location>
</feature>
<dbReference type="AlphaFoldDB" id="A0A0B1ZWD3"/>
<comment type="caution">
    <text evidence="9">The sequence shown here is derived from an EMBL/GenBank/DDBJ whole genome shotgun (WGS) entry which is preliminary data.</text>
</comment>
<keyword evidence="4 7" id="KW-1133">Transmembrane helix</keyword>
<evidence type="ECO:0000259" key="8">
    <source>
        <dbReference type="Pfam" id="PF02687"/>
    </source>
</evidence>
<dbReference type="STRING" id="1348253.LK09_18950"/>
<evidence type="ECO:0000313" key="9">
    <source>
        <dbReference type="EMBL" id="KHK95518.1"/>
    </source>
</evidence>
<evidence type="ECO:0000256" key="7">
    <source>
        <dbReference type="SAM" id="Phobius"/>
    </source>
</evidence>
<sequence length="360" mass="37267">MPLLREAVKSARSAPVASALTVLTIAGMMLAVMLTTGRAVGAEDHVLDSIDSVGTRTILVRADPAAGLTSDVLGRLAHIEGINWAGAFSTAIDSTNTRIPDGASVPVRYAYGDDLRELGMTPSPSSRVAYASQEALDRLGLPDAAGSITLTDGTTYGIGGRIDSPAFLADFEPVVLVPSTGARTPHPISILLVIAARPDLVGTLTDAVTSVLAPSDPTKVTIQTSASLAALRSIIQGQLGSFSRQLVVALLIVTGILVSVILYGLVMMRRKDFGRRRALGATRTFILTLLLVQTALLAVAGIGGGTVSAVVTLLVAGDPLPRPAFTIALCTLTLLTATLAALVPAAIASRREPIRELRVP</sequence>
<evidence type="ECO:0000256" key="5">
    <source>
        <dbReference type="ARBA" id="ARBA00023136"/>
    </source>
</evidence>
<keyword evidence="10" id="KW-1185">Reference proteome</keyword>
<evidence type="ECO:0000256" key="4">
    <source>
        <dbReference type="ARBA" id="ARBA00022989"/>
    </source>
</evidence>
<evidence type="ECO:0000256" key="6">
    <source>
        <dbReference type="ARBA" id="ARBA00038076"/>
    </source>
</evidence>
<feature type="transmembrane region" description="Helical" evidence="7">
    <location>
        <begin position="246"/>
        <end position="266"/>
    </location>
</feature>
<dbReference type="PANTHER" id="PTHR30572:SF4">
    <property type="entry name" value="ABC TRANSPORTER PERMEASE YTRF"/>
    <property type="match status" value="1"/>
</dbReference>
<name>A0A0B1ZWD3_9MICO</name>
<keyword evidence="2" id="KW-1003">Cell membrane</keyword>
<dbReference type="GO" id="GO:0022857">
    <property type="term" value="F:transmembrane transporter activity"/>
    <property type="evidence" value="ECO:0007669"/>
    <property type="project" value="TreeGrafter"/>
</dbReference>
<dbReference type="PANTHER" id="PTHR30572">
    <property type="entry name" value="MEMBRANE COMPONENT OF TRANSPORTER-RELATED"/>
    <property type="match status" value="1"/>
</dbReference>
<evidence type="ECO:0000256" key="3">
    <source>
        <dbReference type="ARBA" id="ARBA00022692"/>
    </source>
</evidence>
<comment type="subcellular location">
    <subcellularLocation>
        <location evidence="1">Cell membrane</location>
        <topology evidence="1">Multi-pass membrane protein</topology>
    </subcellularLocation>
</comment>
<feature type="transmembrane region" description="Helical" evidence="7">
    <location>
        <begin position="287"/>
        <end position="317"/>
    </location>
</feature>
<feature type="domain" description="ABC3 transporter permease C-terminal" evidence="8">
    <location>
        <begin position="247"/>
        <end position="351"/>
    </location>
</feature>
<keyword evidence="3 7" id="KW-0812">Transmembrane</keyword>
<dbReference type="GO" id="GO:0005886">
    <property type="term" value="C:plasma membrane"/>
    <property type="evidence" value="ECO:0007669"/>
    <property type="project" value="UniProtKB-SubCell"/>
</dbReference>
<evidence type="ECO:0000256" key="1">
    <source>
        <dbReference type="ARBA" id="ARBA00004651"/>
    </source>
</evidence>
<reference evidence="9 10" key="1">
    <citation type="submission" date="2014-11" db="EMBL/GenBank/DDBJ databases">
        <title>Genome sequence of Microbacterium mangrovi MUSC 115(T).</title>
        <authorList>
            <person name="Lee L.-H."/>
        </authorList>
    </citation>
    <scope>NUCLEOTIDE SEQUENCE [LARGE SCALE GENOMIC DNA]</scope>
    <source>
        <strain evidence="9 10">MUSC 115</strain>
    </source>
</reference>
<evidence type="ECO:0000256" key="2">
    <source>
        <dbReference type="ARBA" id="ARBA00022475"/>
    </source>
</evidence>
<proteinExistence type="inferred from homology"/>
<dbReference type="InterPro" id="IPR003838">
    <property type="entry name" value="ABC3_permease_C"/>
</dbReference>
<keyword evidence="9" id="KW-0449">Lipoprotein</keyword>
<keyword evidence="5 7" id="KW-0472">Membrane</keyword>
<accession>A0A0B1ZWD3</accession>